<keyword evidence="1" id="KW-0378">Hydrolase</keyword>
<keyword evidence="1" id="KW-0464">Manganese</keyword>
<dbReference type="PANTHER" id="PTHR12320">
    <property type="entry name" value="PROTEIN PHOSPHATASE 2C"/>
    <property type="match status" value="1"/>
</dbReference>
<reference evidence="3 4" key="1">
    <citation type="submission" date="2014-11" db="EMBL/GenBank/DDBJ databases">
        <authorList>
            <person name="Wibberg Daniel"/>
        </authorList>
    </citation>
    <scope>NUCLEOTIDE SEQUENCE [LARGE SCALE GENOMIC DNA]</scope>
    <source>
        <strain evidence="3">Rhizoctonia solani AG1-IB 7/3/14</strain>
    </source>
</reference>
<dbReference type="AlphaFoldDB" id="A0A0B7FSI1"/>
<comment type="cofactor">
    <cofactor evidence="1">
        <name>Mn(2+)</name>
        <dbReference type="ChEBI" id="CHEBI:29035"/>
    </cofactor>
</comment>
<evidence type="ECO:0000256" key="1">
    <source>
        <dbReference type="RuleBase" id="RU366020"/>
    </source>
</evidence>
<accession>A0A0B7FSI1</accession>
<dbReference type="InterPro" id="IPR039123">
    <property type="entry name" value="PPTC7"/>
</dbReference>
<protein>
    <recommendedName>
        <fullName evidence="1">Protein phosphatase</fullName>
        <ecNumber evidence="1">3.1.3.16</ecNumber>
    </recommendedName>
</protein>
<sequence length="422" mass="46691">MTLFRGARRGASVGKFPSWNVSSHLNARRYSPIYVSPTLSRSNQLLINNCSLFHGIAYIMLLTQQNRYLFANRITSRVLPLFVSPHSRCTHSAPRRPYKIEIGVSFAGKPALDAQQLPKKKTIAFSRDHPIAQWRNSLIRWENKKLRSSSAGEDFFYVAQSINNSGVSLGIADGVGGWSEDGVDPSLFSQALMYYASKHASSSWAGEPDFDPIEGTSPPGKNDKYLSPVEIMSMAYEDVLNEPSVECGSSTACIVNIDAQSGKLLAANLGDSSFSILRSSSIFHEQKPQTHYFNCPRQLAKLLPTQRPHLRITDRPEHADTFSTQLRHEDLIILSTDGLGDNVHPGEILALASILRRGTADQPAVNFAQVFADKLVEYAVGCMFAYDKISPFELSARDEGFKHIGGKIDDVTIVTARIIENI</sequence>
<comment type="similarity">
    <text evidence="1">Belongs to the PP2C family.</text>
</comment>
<dbReference type="SMART" id="SM00332">
    <property type="entry name" value="PP2Cc"/>
    <property type="match status" value="1"/>
</dbReference>
<dbReference type="Gene3D" id="3.60.40.10">
    <property type="entry name" value="PPM-type phosphatase domain"/>
    <property type="match status" value="1"/>
</dbReference>
<dbReference type="OrthoDB" id="60843at2759"/>
<dbReference type="STRING" id="1108050.A0A0B7FSI1"/>
<dbReference type="GO" id="GO:0046872">
    <property type="term" value="F:metal ion binding"/>
    <property type="evidence" value="ECO:0007669"/>
    <property type="project" value="UniProtKB-UniRule"/>
</dbReference>
<evidence type="ECO:0000313" key="3">
    <source>
        <dbReference type="EMBL" id="CEL59854.1"/>
    </source>
</evidence>
<comment type="catalytic activity">
    <reaction evidence="1">
        <text>O-phospho-L-seryl-[protein] + H2O = L-seryl-[protein] + phosphate</text>
        <dbReference type="Rhea" id="RHEA:20629"/>
        <dbReference type="Rhea" id="RHEA-COMP:9863"/>
        <dbReference type="Rhea" id="RHEA-COMP:11604"/>
        <dbReference type="ChEBI" id="CHEBI:15377"/>
        <dbReference type="ChEBI" id="CHEBI:29999"/>
        <dbReference type="ChEBI" id="CHEBI:43474"/>
        <dbReference type="ChEBI" id="CHEBI:83421"/>
        <dbReference type="EC" id="3.1.3.16"/>
    </reaction>
</comment>
<dbReference type="GO" id="GO:0004722">
    <property type="term" value="F:protein serine/threonine phosphatase activity"/>
    <property type="evidence" value="ECO:0007669"/>
    <property type="project" value="UniProtKB-EC"/>
</dbReference>
<feature type="domain" description="PPM-type phosphatase" evidence="2">
    <location>
        <begin position="137"/>
        <end position="418"/>
    </location>
</feature>
<gene>
    <name evidence="3" type="ORF">RSOLAG1IB_03788</name>
</gene>
<keyword evidence="1" id="KW-0460">Magnesium</keyword>
<organism evidence="3 4">
    <name type="scientific">Thanatephorus cucumeris (strain AG1-IB / isolate 7/3/14)</name>
    <name type="common">Lettuce bottom rot fungus</name>
    <name type="synonym">Rhizoctonia solani</name>
    <dbReference type="NCBI Taxonomy" id="1108050"/>
    <lineage>
        <taxon>Eukaryota</taxon>
        <taxon>Fungi</taxon>
        <taxon>Dikarya</taxon>
        <taxon>Basidiomycota</taxon>
        <taxon>Agaricomycotina</taxon>
        <taxon>Agaricomycetes</taxon>
        <taxon>Cantharellales</taxon>
        <taxon>Ceratobasidiaceae</taxon>
        <taxon>Rhizoctonia</taxon>
        <taxon>Rhizoctonia solani AG-1</taxon>
    </lineage>
</organism>
<dbReference type="SMART" id="SM00331">
    <property type="entry name" value="PP2C_SIG"/>
    <property type="match status" value="1"/>
</dbReference>
<dbReference type="InterPro" id="IPR036457">
    <property type="entry name" value="PPM-type-like_dom_sf"/>
</dbReference>
<dbReference type="PROSITE" id="PS51746">
    <property type="entry name" value="PPM_2"/>
    <property type="match status" value="1"/>
</dbReference>
<proteinExistence type="inferred from homology"/>
<name>A0A0B7FSI1_THACB</name>
<comment type="cofactor">
    <cofactor evidence="1">
        <name>Mg(2+)</name>
        <dbReference type="ChEBI" id="CHEBI:18420"/>
    </cofactor>
</comment>
<comment type="catalytic activity">
    <reaction evidence="1">
        <text>O-phospho-L-threonyl-[protein] + H2O = L-threonyl-[protein] + phosphate</text>
        <dbReference type="Rhea" id="RHEA:47004"/>
        <dbReference type="Rhea" id="RHEA-COMP:11060"/>
        <dbReference type="Rhea" id="RHEA-COMP:11605"/>
        <dbReference type="ChEBI" id="CHEBI:15377"/>
        <dbReference type="ChEBI" id="CHEBI:30013"/>
        <dbReference type="ChEBI" id="CHEBI:43474"/>
        <dbReference type="ChEBI" id="CHEBI:61977"/>
        <dbReference type="EC" id="3.1.3.16"/>
    </reaction>
</comment>
<dbReference type="SUPFAM" id="SSF81606">
    <property type="entry name" value="PP2C-like"/>
    <property type="match status" value="1"/>
</dbReference>
<dbReference type="InterPro" id="IPR001932">
    <property type="entry name" value="PPM-type_phosphatase-like_dom"/>
</dbReference>
<dbReference type="PANTHER" id="PTHR12320:SF1">
    <property type="entry name" value="PROTEIN PHOSPHATASE PTC7 HOMOLOG"/>
    <property type="match status" value="1"/>
</dbReference>
<keyword evidence="1" id="KW-0904">Protein phosphatase</keyword>
<keyword evidence="4" id="KW-1185">Reference proteome</keyword>
<dbReference type="EC" id="3.1.3.16" evidence="1"/>
<keyword evidence="1" id="KW-0479">Metal-binding</keyword>
<dbReference type="Proteomes" id="UP000059188">
    <property type="component" value="Unassembled WGS sequence"/>
</dbReference>
<evidence type="ECO:0000259" key="2">
    <source>
        <dbReference type="PROSITE" id="PS51746"/>
    </source>
</evidence>
<evidence type="ECO:0000313" key="4">
    <source>
        <dbReference type="Proteomes" id="UP000059188"/>
    </source>
</evidence>
<dbReference type="EMBL" id="LN679103">
    <property type="protein sequence ID" value="CEL59854.1"/>
    <property type="molecule type" value="Genomic_DNA"/>
</dbReference>